<reference evidence="10" key="1">
    <citation type="journal article" date="2021" name="Evol. Appl.">
        <title>The genome of the Pyrenean desman and the effects of bottlenecks and inbreeding on the genomic landscape of an endangered species.</title>
        <authorList>
            <person name="Escoda L."/>
            <person name="Castresana J."/>
        </authorList>
    </citation>
    <scope>NUCLEOTIDE SEQUENCE</scope>
    <source>
        <strain evidence="10">IBE-C5619</strain>
    </source>
</reference>
<feature type="compositionally biased region" description="Acidic residues" evidence="8">
    <location>
        <begin position="139"/>
        <end position="150"/>
    </location>
</feature>
<dbReference type="AlphaFoldDB" id="A0A8J6ABF8"/>
<feature type="region of interest" description="Disordered" evidence="8">
    <location>
        <begin position="134"/>
        <end position="187"/>
    </location>
</feature>
<dbReference type="GO" id="GO:0009755">
    <property type="term" value="P:hormone-mediated signaling pathway"/>
    <property type="evidence" value="ECO:0007669"/>
    <property type="project" value="TreeGrafter"/>
</dbReference>
<evidence type="ECO:0000256" key="6">
    <source>
        <dbReference type="ARBA" id="ARBA00022729"/>
    </source>
</evidence>
<keyword evidence="4" id="KW-0964">Secreted</keyword>
<keyword evidence="11" id="KW-1185">Reference proteome</keyword>
<dbReference type="Pfam" id="PF00473">
    <property type="entry name" value="CRF"/>
    <property type="match status" value="1"/>
</dbReference>
<evidence type="ECO:0000256" key="1">
    <source>
        <dbReference type="ARBA" id="ARBA00004613"/>
    </source>
</evidence>
<dbReference type="OrthoDB" id="9949770at2759"/>
<feature type="domain" description="Corticotropin-releasing factor" evidence="9">
    <location>
        <begin position="195"/>
        <end position="232"/>
    </location>
</feature>
<sequence length="236" mass="26481">MPIQMGELWAQWMKNWREHGFGGPFIIWEWSGFHREEISQPTYEQDKKEPATPAEIEVQGNAPGADHLSLKLLPTCRSISTPERRPRSGTGHSHKFYKAESIFSCINTALSQAKKSQLEQAPLLSKRSFLYLPSQDPSLGEEEEKEEEEDKEKRTFPGSGGGGVAGGSQSKHLSQVQPRGRLYQDKVKSDRHTKFTLSLDVPTNIMNVLFNIAKAKNLRAKAAANAHLMAQIGRKK</sequence>
<evidence type="ECO:0000256" key="2">
    <source>
        <dbReference type="ARBA" id="ARBA00009287"/>
    </source>
</evidence>
<accession>A0A8J6ABF8</accession>
<evidence type="ECO:0000256" key="7">
    <source>
        <dbReference type="ARBA" id="ARBA00025160"/>
    </source>
</evidence>
<dbReference type="GO" id="GO:0005615">
    <property type="term" value="C:extracellular space"/>
    <property type="evidence" value="ECO:0007669"/>
    <property type="project" value="InterPro"/>
</dbReference>
<name>A0A8J6ABF8_GALPY</name>
<evidence type="ECO:0000256" key="5">
    <source>
        <dbReference type="ARBA" id="ARBA00022702"/>
    </source>
</evidence>
<comment type="subcellular location">
    <subcellularLocation>
        <location evidence="1">Secreted</location>
    </subcellularLocation>
</comment>
<dbReference type="Proteomes" id="UP000700334">
    <property type="component" value="Unassembled WGS sequence"/>
</dbReference>
<evidence type="ECO:0000256" key="8">
    <source>
        <dbReference type="SAM" id="MobiDB-lite"/>
    </source>
</evidence>
<dbReference type="PANTHER" id="PTHR17575:SF1">
    <property type="entry name" value="UROCORTIN-3"/>
    <property type="match status" value="1"/>
</dbReference>
<dbReference type="InterPro" id="IPR000187">
    <property type="entry name" value="CRF"/>
</dbReference>
<keyword evidence="6" id="KW-0732">Signal</keyword>
<keyword evidence="5" id="KW-0372">Hormone</keyword>
<comment type="function">
    <text evidence="7">Suppresses food intake, delays gastric emptying and decreases heat-induced edema. Might represent an endogenous ligand for maintaining homeostasis after stress.</text>
</comment>
<dbReference type="GO" id="GO:0005179">
    <property type="term" value="F:hormone activity"/>
    <property type="evidence" value="ECO:0007669"/>
    <property type="project" value="UniProtKB-KW"/>
</dbReference>
<comment type="similarity">
    <text evidence="2">Belongs to the sauvagine/corticotropin-releasing factor/urotensin I family.</text>
</comment>
<comment type="subunit">
    <text evidence="3">Binds with high affinity to CRF receptors 2-alpha and 2-beta.</text>
</comment>
<organism evidence="10 11">
    <name type="scientific">Galemys pyrenaicus</name>
    <name type="common">Iberian desman</name>
    <name type="synonym">Pyrenean desman</name>
    <dbReference type="NCBI Taxonomy" id="202257"/>
    <lineage>
        <taxon>Eukaryota</taxon>
        <taxon>Metazoa</taxon>
        <taxon>Chordata</taxon>
        <taxon>Craniata</taxon>
        <taxon>Vertebrata</taxon>
        <taxon>Euteleostomi</taxon>
        <taxon>Mammalia</taxon>
        <taxon>Eutheria</taxon>
        <taxon>Laurasiatheria</taxon>
        <taxon>Eulipotyphla</taxon>
        <taxon>Talpidae</taxon>
        <taxon>Galemys</taxon>
    </lineage>
</organism>
<proteinExistence type="inferred from homology"/>
<dbReference type="EMBL" id="JAGFMF010011694">
    <property type="protein sequence ID" value="KAG8515957.1"/>
    <property type="molecule type" value="Genomic_DNA"/>
</dbReference>
<dbReference type="PANTHER" id="PTHR17575">
    <property type="entry name" value="UROCORTIN-2 AND 3"/>
    <property type="match status" value="1"/>
</dbReference>
<gene>
    <name evidence="10" type="ORF">J0S82_007249</name>
</gene>
<protein>
    <submittedName>
        <fullName evidence="10">Urocortin-3</fullName>
    </submittedName>
</protein>
<evidence type="ECO:0000256" key="4">
    <source>
        <dbReference type="ARBA" id="ARBA00022525"/>
    </source>
</evidence>
<dbReference type="GO" id="GO:0051431">
    <property type="term" value="F:corticotropin-releasing hormone receptor 2 binding"/>
    <property type="evidence" value="ECO:0007669"/>
    <property type="project" value="InterPro"/>
</dbReference>
<dbReference type="InterPro" id="IPR024270">
    <property type="entry name" value="Urocortin_II/III"/>
</dbReference>
<comment type="caution">
    <text evidence="10">The sequence shown here is derived from an EMBL/GenBank/DDBJ whole genome shotgun (WGS) entry which is preliminary data.</text>
</comment>
<evidence type="ECO:0000313" key="11">
    <source>
        <dbReference type="Proteomes" id="UP000700334"/>
    </source>
</evidence>
<dbReference type="GO" id="GO:0031669">
    <property type="term" value="P:cellular response to nutrient levels"/>
    <property type="evidence" value="ECO:0007669"/>
    <property type="project" value="TreeGrafter"/>
</dbReference>
<dbReference type="GO" id="GO:0007189">
    <property type="term" value="P:adenylate cyclase-activating G protein-coupled receptor signaling pathway"/>
    <property type="evidence" value="ECO:0007669"/>
    <property type="project" value="TreeGrafter"/>
</dbReference>
<evidence type="ECO:0000259" key="9">
    <source>
        <dbReference type="Pfam" id="PF00473"/>
    </source>
</evidence>
<evidence type="ECO:0000313" key="10">
    <source>
        <dbReference type="EMBL" id="KAG8515957.1"/>
    </source>
</evidence>
<evidence type="ECO:0000256" key="3">
    <source>
        <dbReference type="ARBA" id="ARBA00011328"/>
    </source>
</evidence>
<dbReference type="GO" id="GO:0007586">
    <property type="term" value="P:digestion"/>
    <property type="evidence" value="ECO:0007669"/>
    <property type="project" value="InterPro"/>
</dbReference>